<keyword evidence="3" id="KW-1185">Reference proteome</keyword>
<sequence length="81" mass="9496">MPVLIHNPKTLSLLGILHFAASWLELLHHLFWRWRWKHGYRNRGSLLDRVYMPCLGQGKAAPWLTPFIRSLHLFTNPPLAS</sequence>
<gene>
    <name evidence="2" type="ORF">QBC32DRAFT_370049</name>
</gene>
<evidence type="ECO:0000313" key="2">
    <source>
        <dbReference type="EMBL" id="KAK3952736.1"/>
    </source>
</evidence>
<keyword evidence="1" id="KW-1133">Transmembrane helix</keyword>
<dbReference type="AlphaFoldDB" id="A0AAN6NXE1"/>
<keyword evidence="1" id="KW-0472">Membrane</keyword>
<proteinExistence type="predicted"/>
<organism evidence="2 3">
    <name type="scientific">Pseudoneurospora amorphoporcata</name>
    <dbReference type="NCBI Taxonomy" id="241081"/>
    <lineage>
        <taxon>Eukaryota</taxon>
        <taxon>Fungi</taxon>
        <taxon>Dikarya</taxon>
        <taxon>Ascomycota</taxon>
        <taxon>Pezizomycotina</taxon>
        <taxon>Sordariomycetes</taxon>
        <taxon>Sordariomycetidae</taxon>
        <taxon>Sordariales</taxon>
        <taxon>Sordariaceae</taxon>
        <taxon>Pseudoneurospora</taxon>
    </lineage>
</organism>
<reference evidence="2" key="2">
    <citation type="submission" date="2023-06" db="EMBL/GenBank/DDBJ databases">
        <authorList>
            <consortium name="Lawrence Berkeley National Laboratory"/>
            <person name="Mondo S.J."/>
            <person name="Hensen N."/>
            <person name="Bonometti L."/>
            <person name="Westerberg I."/>
            <person name="Brannstrom I.O."/>
            <person name="Guillou S."/>
            <person name="Cros-Aarteil S."/>
            <person name="Calhoun S."/>
            <person name="Haridas S."/>
            <person name="Kuo A."/>
            <person name="Pangilinan J."/>
            <person name="Riley R."/>
            <person name="Labutti K."/>
            <person name="Andreopoulos B."/>
            <person name="Lipzen A."/>
            <person name="Chen C."/>
            <person name="Yanf M."/>
            <person name="Daum C."/>
            <person name="Ng V."/>
            <person name="Clum A."/>
            <person name="Steindorff A."/>
            <person name="Ohm R."/>
            <person name="Martin F."/>
            <person name="Silar P."/>
            <person name="Natvig D."/>
            <person name="Lalanne C."/>
            <person name="Gautier V."/>
            <person name="Ament-Velasquez S.L."/>
            <person name="Kruys A."/>
            <person name="Hutchinson M.I."/>
            <person name="Powell A.J."/>
            <person name="Barry K."/>
            <person name="Miller A.N."/>
            <person name="Grigoriev I.V."/>
            <person name="Debuchy R."/>
            <person name="Gladieux P."/>
            <person name="Thoren M.H."/>
            <person name="Johannesson H."/>
        </authorList>
    </citation>
    <scope>NUCLEOTIDE SEQUENCE</scope>
    <source>
        <strain evidence="2">CBS 626.80</strain>
    </source>
</reference>
<dbReference type="EMBL" id="MU859118">
    <property type="protein sequence ID" value="KAK3952736.1"/>
    <property type="molecule type" value="Genomic_DNA"/>
</dbReference>
<reference evidence="2" key="1">
    <citation type="journal article" date="2023" name="Mol. Phylogenet. Evol.">
        <title>Genome-scale phylogeny and comparative genomics of the fungal order Sordariales.</title>
        <authorList>
            <person name="Hensen N."/>
            <person name="Bonometti L."/>
            <person name="Westerberg I."/>
            <person name="Brannstrom I.O."/>
            <person name="Guillou S."/>
            <person name="Cros-Aarteil S."/>
            <person name="Calhoun S."/>
            <person name="Haridas S."/>
            <person name="Kuo A."/>
            <person name="Mondo S."/>
            <person name="Pangilinan J."/>
            <person name="Riley R."/>
            <person name="LaButti K."/>
            <person name="Andreopoulos B."/>
            <person name="Lipzen A."/>
            <person name="Chen C."/>
            <person name="Yan M."/>
            <person name="Daum C."/>
            <person name="Ng V."/>
            <person name="Clum A."/>
            <person name="Steindorff A."/>
            <person name="Ohm R.A."/>
            <person name="Martin F."/>
            <person name="Silar P."/>
            <person name="Natvig D.O."/>
            <person name="Lalanne C."/>
            <person name="Gautier V."/>
            <person name="Ament-Velasquez S.L."/>
            <person name="Kruys A."/>
            <person name="Hutchinson M.I."/>
            <person name="Powell A.J."/>
            <person name="Barry K."/>
            <person name="Miller A.N."/>
            <person name="Grigoriev I.V."/>
            <person name="Debuchy R."/>
            <person name="Gladieux P."/>
            <person name="Hiltunen Thoren M."/>
            <person name="Johannesson H."/>
        </authorList>
    </citation>
    <scope>NUCLEOTIDE SEQUENCE</scope>
    <source>
        <strain evidence="2">CBS 626.80</strain>
    </source>
</reference>
<accession>A0AAN6NXE1</accession>
<keyword evidence="1" id="KW-0812">Transmembrane</keyword>
<feature type="transmembrane region" description="Helical" evidence="1">
    <location>
        <begin position="12"/>
        <end position="32"/>
    </location>
</feature>
<protein>
    <submittedName>
        <fullName evidence="2">Uncharacterized protein</fullName>
    </submittedName>
</protein>
<dbReference type="Proteomes" id="UP001303222">
    <property type="component" value="Unassembled WGS sequence"/>
</dbReference>
<evidence type="ECO:0000256" key="1">
    <source>
        <dbReference type="SAM" id="Phobius"/>
    </source>
</evidence>
<evidence type="ECO:0000313" key="3">
    <source>
        <dbReference type="Proteomes" id="UP001303222"/>
    </source>
</evidence>
<name>A0AAN6NXE1_9PEZI</name>
<comment type="caution">
    <text evidence="2">The sequence shown here is derived from an EMBL/GenBank/DDBJ whole genome shotgun (WGS) entry which is preliminary data.</text>
</comment>